<dbReference type="SUPFAM" id="SSF52935">
    <property type="entry name" value="PK C-terminal domain-like"/>
    <property type="match status" value="1"/>
</dbReference>
<feature type="domain" description="Pyruvate kinase C-terminal" evidence="21">
    <location>
        <begin position="357"/>
        <end position="470"/>
    </location>
</feature>
<dbReference type="Gene3D" id="3.50.30.10">
    <property type="entry name" value="Phosphohistidine domain"/>
    <property type="match status" value="1"/>
</dbReference>
<dbReference type="Pfam" id="PF00224">
    <property type="entry name" value="PK"/>
    <property type="match status" value="1"/>
</dbReference>
<dbReference type="InterPro" id="IPR011037">
    <property type="entry name" value="Pyrv_Knase-like_insert_dom_sf"/>
</dbReference>
<dbReference type="GO" id="GO:0016301">
    <property type="term" value="F:kinase activity"/>
    <property type="evidence" value="ECO:0007669"/>
    <property type="project" value="UniProtKB-KW"/>
</dbReference>
<evidence type="ECO:0000313" key="23">
    <source>
        <dbReference type="EMBL" id="OBR92509.1"/>
    </source>
</evidence>
<dbReference type="Gene3D" id="2.40.33.10">
    <property type="entry name" value="PK beta-barrel domain-like"/>
    <property type="match status" value="1"/>
</dbReference>
<evidence type="ECO:0000256" key="12">
    <source>
        <dbReference type="ARBA" id="ARBA00022840"/>
    </source>
</evidence>
<evidence type="ECO:0000256" key="13">
    <source>
        <dbReference type="ARBA" id="ARBA00022842"/>
    </source>
</evidence>
<comment type="catalytic activity">
    <reaction evidence="18">
        <text>pyruvate + ATP = phosphoenolpyruvate + ADP + H(+)</text>
        <dbReference type="Rhea" id="RHEA:18157"/>
        <dbReference type="ChEBI" id="CHEBI:15361"/>
        <dbReference type="ChEBI" id="CHEBI:15378"/>
        <dbReference type="ChEBI" id="CHEBI:30616"/>
        <dbReference type="ChEBI" id="CHEBI:58702"/>
        <dbReference type="ChEBI" id="CHEBI:456216"/>
        <dbReference type="EC" id="2.7.1.40"/>
    </reaction>
</comment>
<evidence type="ECO:0000256" key="3">
    <source>
        <dbReference type="ARBA" id="ARBA00004997"/>
    </source>
</evidence>
<keyword evidence="16 22" id="KW-0670">Pyruvate</keyword>
<evidence type="ECO:0000313" key="22">
    <source>
        <dbReference type="EMBL" id="OAA93353.1"/>
    </source>
</evidence>
<dbReference type="NCBIfam" id="NF004491">
    <property type="entry name" value="PRK05826.1"/>
    <property type="match status" value="1"/>
</dbReference>
<keyword evidence="13 18" id="KW-0460">Magnesium</keyword>
<comment type="similarity">
    <text evidence="5 18">Belongs to the pyruvate kinase family.</text>
</comment>
<keyword evidence="9" id="KW-0479">Metal-binding</keyword>
<dbReference type="InterPro" id="IPR036918">
    <property type="entry name" value="Pyrv_Knase_C_sf"/>
</dbReference>
<comment type="cofactor">
    <cofactor evidence="1">
        <name>Mg(2+)</name>
        <dbReference type="ChEBI" id="CHEBI:18420"/>
    </cofactor>
</comment>
<comment type="similarity">
    <text evidence="4">In the C-terminal section; belongs to the PEP-utilizing enzyme family.</text>
</comment>
<organism evidence="22 24">
    <name type="scientific">Clostridium coskatii</name>
    <dbReference type="NCBI Taxonomy" id="1705578"/>
    <lineage>
        <taxon>Bacteria</taxon>
        <taxon>Bacillati</taxon>
        <taxon>Bacillota</taxon>
        <taxon>Clostridia</taxon>
        <taxon>Eubacteriales</taxon>
        <taxon>Clostridiaceae</taxon>
        <taxon>Clostridium</taxon>
    </lineage>
</organism>
<sequence>MQKTKMIFTIGPASGSEEVLSELIEAGMNVSRHNFSHGDHEEHEKRINMVKKLREKYNKPIAIMLDTKGPEIRTGNFKEDKAELKEGQQFTVYCGEDILGDETKCSITYAELSNDVKKGDSILIDDGLVGLEVESVEANKINCTVKNSGAVGNHKGVNVPGVSISIPAITEKDKDDLKFGCYMEVDMVAASFIRKAADVMAIRKVLEANGGQDIQIFSKIESQEGVDNIDEIIKFSDGIMVARGDMGVEIPIEKVPMIQKFIIEKCNKAGKPVITATQMLDSMIRNPRPTRAEASDIANAIFDGTDAIMLSGESANGKYPVEAAKTMARIAKRAEEQINYDSLLEKKRETHIQNVPNAISLAACTTASELKASAIITATQSGNTARMVSKYRPGCHVIAVTPSGKVARGLALNWGVFPILAKKVESTDEMIDNSVEISLKSGYVKKGDLVIIAAGIPVSYSGTTNMLKVHIVGDILAQGRGSGTRPGYGTAKIVSSPKEADEVVEKDDILVVKDLDKGYINILDRVAGIISEKGGLTSHLAIECLTREIPIICNAGGATEILKTGTFITMDVIRGIVYNGRVNIM</sequence>
<evidence type="ECO:0000313" key="24">
    <source>
        <dbReference type="Proteomes" id="UP000077384"/>
    </source>
</evidence>
<dbReference type="InterPro" id="IPR015793">
    <property type="entry name" value="Pyrv_Knase_brl"/>
</dbReference>
<protein>
    <recommendedName>
        <fullName evidence="7 17">Pyruvate kinase</fullName>
        <ecNumber evidence="6 17">2.7.1.40</ecNumber>
    </recommendedName>
</protein>
<evidence type="ECO:0000256" key="9">
    <source>
        <dbReference type="ARBA" id="ARBA00022723"/>
    </source>
</evidence>
<keyword evidence="14" id="KW-0630">Potassium</keyword>
<accession>A0A166T6Y0</accession>
<evidence type="ECO:0000256" key="5">
    <source>
        <dbReference type="ARBA" id="ARBA00008663"/>
    </source>
</evidence>
<evidence type="ECO:0000256" key="18">
    <source>
        <dbReference type="RuleBase" id="RU000504"/>
    </source>
</evidence>
<dbReference type="Pfam" id="PF02887">
    <property type="entry name" value="PK_C"/>
    <property type="match status" value="1"/>
</dbReference>
<evidence type="ECO:0000313" key="25">
    <source>
        <dbReference type="Proteomes" id="UP000093694"/>
    </source>
</evidence>
<dbReference type="GO" id="GO:0030955">
    <property type="term" value="F:potassium ion binding"/>
    <property type="evidence" value="ECO:0007669"/>
    <property type="project" value="UniProtKB-UniRule"/>
</dbReference>
<keyword evidence="12" id="KW-0067">ATP-binding</keyword>
<dbReference type="GO" id="GO:0000287">
    <property type="term" value="F:magnesium ion binding"/>
    <property type="evidence" value="ECO:0007669"/>
    <property type="project" value="UniProtKB-UniRule"/>
</dbReference>
<dbReference type="Pfam" id="PF00391">
    <property type="entry name" value="PEP-utilizers"/>
    <property type="match status" value="1"/>
</dbReference>
<dbReference type="InterPro" id="IPR015806">
    <property type="entry name" value="Pyrv_Knase_insert_dom_sf"/>
</dbReference>
<reference evidence="23 25" key="2">
    <citation type="journal article" date="2016" name="Front. Microbiol.">
        <title>Industrial Acetogenic Biocatalysts: A Comparative Metabolic and Genomic Analysis.</title>
        <authorList>
            <person name="Bengelsdorf F."/>
            <person name="Poehlein A."/>
            <person name="Sonja S."/>
            <person name="Erz C."/>
            <person name="Hummel T."/>
            <person name="Hoffmeister S."/>
            <person name="Daniel R."/>
            <person name="Durre P."/>
        </authorList>
    </citation>
    <scope>NUCLEOTIDE SEQUENCE [LARGE SCALE GENOMIC DNA]</scope>
    <source>
        <strain evidence="23 25">PTA-10522</strain>
    </source>
</reference>
<keyword evidence="11 18" id="KW-0418">Kinase</keyword>
<dbReference type="AlphaFoldDB" id="A0A166T6Y0"/>
<evidence type="ECO:0000256" key="11">
    <source>
        <dbReference type="ARBA" id="ARBA00022777"/>
    </source>
</evidence>
<evidence type="ECO:0000256" key="2">
    <source>
        <dbReference type="ARBA" id="ARBA00001958"/>
    </source>
</evidence>
<keyword evidence="15 18" id="KW-0324">Glycolysis</keyword>
<dbReference type="InterPro" id="IPR001697">
    <property type="entry name" value="Pyr_Knase"/>
</dbReference>
<evidence type="ECO:0000256" key="10">
    <source>
        <dbReference type="ARBA" id="ARBA00022741"/>
    </source>
</evidence>
<dbReference type="SUPFAM" id="SSF50800">
    <property type="entry name" value="PK beta-barrel domain-like"/>
    <property type="match status" value="1"/>
</dbReference>
<name>A0A166T6Y0_9CLOT</name>
<evidence type="ECO:0000256" key="16">
    <source>
        <dbReference type="ARBA" id="ARBA00023317"/>
    </source>
</evidence>
<comment type="caution">
    <text evidence="22">The sequence shown here is derived from an EMBL/GenBank/DDBJ whole genome shotgun (WGS) entry which is preliminary data.</text>
</comment>
<dbReference type="PRINTS" id="PR01050">
    <property type="entry name" value="PYRUVTKNASE"/>
</dbReference>
<dbReference type="PANTHER" id="PTHR11817">
    <property type="entry name" value="PYRUVATE KINASE"/>
    <property type="match status" value="1"/>
</dbReference>
<dbReference type="PATRIC" id="fig|1705578.3.peg.429"/>
<dbReference type="InterPro" id="IPR015795">
    <property type="entry name" value="Pyrv_Knase_C"/>
</dbReference>
<dbReference type="EMBL" id="LROR01000057">
    <property type="protein sequence ID" value="OBR92509.1"/>
    <property type="molecule type" value="Genomic_DNA"/>
</dbReference>
<evidence type="ECO:0000256" key="4">
    <source>
        <dbReference type="ARBA" id="ARBA00006237"/>
    </source>
</evidence>
<dbReference type="InterPro" id="IPR040442">
    <property type="entry name" value="Pyrv_kinase-like_dom_sf"/>
</dbReference>
<evidence type="ECO:0000259" key="20">
    <source>
        <dbReference type="Pfam" id="PF00391"/>
    </source>
</evidence>
<evidence type="ECO:0000256" key="8">
    <source>
        <dbReference type="ARBA" id="ARBA00022679"/>
    </source>
</evidence>
<evidence type="ECO:0000259" key="19">
    <source>
        <dbReference type="Pfam" id="PF00224"/>
    </source>
</evidence>
<dbReference type="Proteomes" id="UP000093694">
    <property type="component" value="Unassembled WGS sequence"/>
</dbReference>
<evidence type="ECO:0000256" key="14">
    <source>
        <dbReference type="ARBA" id="ARBA00022958"/>
    </source>
</evidence>
<comment type="cofactor">
    <cofactor evidence="2">
        <name>K(+)</name>
        <dbReference type="ChEBI" id="CHEBI:29103"/>
    </cofactor>
</comment>
<evidence type="ECO:0000256" key="15">
    <source>
        <dbReference type="ARBA" id="ARBA00023152"/>
    </source>
</evidence>
<dbReference type="Proteomes" id="UP000077384">
    <property type="component" value="Unassembled WGS sequence"/>
</dbReference>
<dbReference type="SUPFAM" id="SSF51621">
    <property type="entry name" value="Phosphoenolpyruvate/pyruvate domain"/>
    <property type="match status" value="1"/>
</dbReference>
<feature type="domain" description="Pyruvate kinase barrel" evidence="19">
    <location>
        <begin position="1"/>
        <end position="323"/>
    </location>
</feature>
<dbReference type="EC" id="2.7.1.40" evidence="6 17"/>
<dbReference type="EMBL" id="LITQ01000013">
    <property type="protein sequence ID" value="OAA93353.1"/>
    <property type="molecule type" value="Genomic_DNA"/>
</dbReference>
<dbReference type="InterPro" id="IPR036637">
    <property type="entry name" value="Phosphohistidine_dom_sf"/>
</dbReference>
<dbReference type="Gene3D" id="3.20.20.60">
    <property type="entry name" value="Phosphoenolpyruvate-binding domains"/>
    <property type="match status" value="1"/>
</dbReference>
<keyword evidence="25" id="KW-1185">Reference proteome</keyword>
<gene>
    <name evidence="22" type="primary">pyk</name>
    <name evidence="23" type="ORF">CLCOS_29720</name>
    <name evidence="22" type="ORF">WX73_00045</name>
</gene>
<dbReference type="InterPro" id="IPR015813">
    <property type="entry name" value="Pyrv/PenolPyrv_kinase-like_dom"/>
</dbReference>
<evidence type="ECO:0000256" key="17">
    <source>
        <dbReference type="NCBIfam" id="TIGR01064"/>
    </source>
</evidence>
<keyword evidence="8 18" id="KW-0808">Transferase</keyword>
<dbReference type="Gene3D" id="3.40.1380.20">
    <property type="entry name" value="Pyruvate kinase, C-terminal domain"/>
    <property type="match status" value="1"/>
</dbReference>
<dbReference type="FunFam" id="3.20.20.60:FF:000001">
    <property type="entry name" value="Pyruvate kinase"/>
    <property type="match status" value="1"/>
</dbReference>
<dbReference type="NCBIfam" id="TIGR01064">
    <property type="entry name" value="pyruv_kin"/>
    <property type="match status" value="1"/>
</dbReference>
<dbReference type="InterPro" id="IPR008279">
    <property type="entry name" value="PEP-util_enz_mobile_dom"/>
</dbReference>
<dbReference type="GO" id="GO:0006950">
    <property type="term" value="P:response to stress"/>
    <property type="evidence" value="ECO:0007669"/>
    <property type="project" value="UniProtKB-ARBA"/>
</dbReference>
<dbReference type="GO" id="GO:0004743">
    <property type="term" value="F:pyruvate kinase activity"/>
    <property type="evidence" value="ECO:0007669"/>
    <property type="project" value="UniProtKB-UniRule"/>
</dbReference>
<comment type="pathway">
    <text evidence="3 18">Carbohydrate degradation; glycolysis; pyruvate from D-glyceraldehyde 3-phosphate: step 5/5.</text>
</comment>
<reference evidence="22 24" key="1">
    <citation type="journal article" date="2015" name="Biotechnol. Bioeng.">
        <title>Genome sequence and phenotypic characterization of Caulobacter segnis.</title>
        <authorList>
            <person name="Patel S."/>
            <person name="Fletcher B."/>
            <person name="Scott D.C."/>
            <person name="Ely B."/>
        </authorList>
    </citation>
    <scope>NUCLEOTIDE SEQUENCE [LARGE SCALE GENOMIC DNA]</scope>
    <source>
        <strain evidence="22 24">PS02</strain>
    </source>
</reference>
<feature type="domain" description="PEP-utilising enzyme mobile" evidence="20">
    <location>
        <begin position="505"/>
        <end position="575"/>
    </location>
</feature>
<dbReference type="SUPFAM" id="SSF52009">
    <property type="entry name" value="Phosphohistidine domain"/>
    <property type="match status" value="1"/>
</dbReference>
<dbReference type="FunFam" id="2.40.33.10:FF:000001">
    <property type="entry name" value="Pyruvate kinase"/>
    <property type="match status" value="1"/>
</dbReference>
<dbReference type="NCBIfam" id="NF004978">
    <property type="entry name" value="PRK06354.1"/>
    <property type="match status" value="1"/>
</dbReference>
<dbReference type="UniPathway" id="UPA00109">
    <property type="reaction ID" value="UER00188"/>
</dbReference>
<dbReference type="GO" id="GO:0005524">
    <property type="term" value="F:ATP binding"/>
    <property type="evidence" value="ECO:0007669"/>
    <property type="project" value="UniProtKB-KW"/>
</dbReference>
<evidence type="ECO:0000256" key="7">
    <source>
        <dbReference type="ARBA" id="ARBA00018587"/>
    </source>
</evidence>
<dbReference type="RefSeq" id="WP_063600952.1">
    <property type="nucleotide sequence ID" value="NZ_LITQ01000013.1"/>
</dbReference>
<keyword evidence="10" id="KW-0547">Nucleotide-binding</keyword>
<evidence type="ECO:0000256" key="6">
    <source>
        <dbReference type="ARBA" id="ARBA00012142"/>
    </source>
</evidence>
<proteinExistence type="inferred from homology"/>
<evidence type="ECO:0000256" key="1">
    <source>
        <dbReference type="ARBA" id="ARBA00001946"/>
    </source>
</evidence>
<evidence type="ECO:0000259" key="21">
    <source>
        <dbReference type="Pfam" id="PF02887"/>
    </source>
</evidence>